<organism evidence="3 4">
    <name type="scientific">Streptomyces caelestis</name>
    <dbReference type="NCBI Taxonomy" id="36816"/>
    <lineage>
        <taxon>Bacteria</taxon>
        <taxon>Bacillati</taxon>
        <taxon>Actinomycetota</taxon>
        <taxon>Actinomycetes</taxon>
        <taxon>Kitasatosporales</taxon>
        <taxon>Streptomycetaceae</taxon>
        <taxon>Streptomyces</taxon>
    </lineage>
</organism>
<evidence type="ECO:0000313" key="4">
    <source>
        <dbReference type="Proteomes" id="UP000037773"/>
    </source>
</evidence>
<feature type="domain" description="DUF5753" evidence="2">
    <location>
        <begin position="14"/>
        <end position="94"/>
    </location>
</feature>
<reference evidence="3 4" key="1">
    <citation type="submission" date="2015-07" db="EMBL/GenBank/DDBJ databases">
        <authorList>
            <person name="Noorani M."/>
        </authorList>
    </citation>
    <scope>NUCLEOTIDE SEQUENCE [LARGE SCALE GENOMIC DNA]</scope>
    <source>
        <strain evidence="3 4">NRRL B-24567</strain>
    </source>
</reference>
<dbReference type="PATRIC" id="fig|36816.3.peg.717"/>
<protein>
    <recommendedName>
        <fullName evidence="2">DUF5753 domain-containing protein</fullName>
    </recommendedName>
</protein>
<evidence type="ECO:0000259" key="2">
    <source>
        <dbReference type="Pfam" id="PF19054"/>
    </source>
</evidence>
<dbReference type="AlphaFoldDB" id="A0A0M8QML6"/>
<name>A0A0M8QML6_9ACTN</name>
<comment type="caution">
    <text evidence="3">The sequence shown here is derived from an EMBL/GenBank/DDBJ whole genome shotgun (WGS) entry which is preliminary data.</text>
</comment>
<dbReference type="Pfam" id="PF19054">
    <property type="entry name" value="DUF5753"/>
    <property type="match status" value="1"/>
</dbReference>
<evidence type="ECO:0000256" key="1">
    <source>
        <dbReference type="SAM" id="MobiDB-lite"/>
    </source>
</evidence>
<accession>A0A0M8QML6</accession>
<proteinExistence type="predicted"/>
<keyword evidence="4" id="KW-1185">Reference proteome</keyword>
<dbReference type="InterPro" id="IPR043917">
    <property type="entry name" value="DUF5753"/>
</dbReference>
<dbReference type="EMBL" id="LGCN01000017">
    <property type="protein sequence ID" value="KOT45537.1"/>
    <property type="molecule type" value="Genomic_DNA"/>
</dbReference>
<sequence length="108" mass="12213">MQSDDRVRRPGVEARRPPFTADQLEQQVPARVARQEIVSDTTAQAVFSFVQRESTPRRPIGGKMVMRGQLERLLEVCAFRNVDLQVLPRTTTSSTSTTATCPGRRRTR</sequence>
<dbReference type="Proteomes" id="UP000037773">
    <property type="component" value="Unassembled WGS sequence"/>
</dbReference>
<feature type="region of interest" description="Disordered" evidence="1">
    <location>
        <begin position="1"/>
        <end position="23"/>
    </location>
</feature>
<feature type="compositionally biased region" description="Basic and acidic residues" evidence="1">
    <location>
        <begin position="1"/>
        <end position="16"/>
    </location>
</feature>
<evidence type="ECO:0000313" key="3">
    <source>
        <dbReference type="EMBL" id="KOT45537.1"/>
    </source>
</evidence>
<gene>
    <name evidence="3" type="ORF">ADK41_03360</name>
</gene>